<feature type="region of interest" description="Disordered" evidence="1">
    <location>
        <begin position="329"/>
        <end position="360"/>
    </location>
</feature>
<evidence type="ECO:0000313" key="4">
    <source>
        <dbReference type="EMBL" id="KAE8971047.1"/>
    </source>
</evidence>
<sequence>MVKATMEHAGFPRSFWPEVLRNAVYVKNRIYNKGTQGVPYEMTFGSKPDLHHIRKFGSLAYAHIPVTPGRRKHHPNAKIGFVLGYTEDVVGCKVYFPEEHTAKYVADLRVAENVVYRDRHAVDEDELDLSSLHFTRNAEYTDTDATSPNVETNEALTEEELDETNYILSAEVDERDSNVDMDTDCSVRCPEAMRPSDNEWDIVPESDVSDVQLADCDQEQQVVQGRSIDEAETDDYDHEPHGDEHEEGESRICGSSDPASEDALFDEDEDVTVASGFAPEEDERFAEDTSFSYCFADGEKDGHDNGVILDKDDDTGAVETLDARAIMPTQQTGKRTHRDETRSEEERIEQEATKQEPKRTRTCLREYHERRCPHYLNDYVTNVTLSNSRILDKNGRPIRASEVKLPRNRREMMRSKWREFFLTAELEEMAALKAKGAIEEIPADEMPADAKAVNTMWVYAFKSDHQGYIIRFKARVVALGNYQRPGIDFIDTFAPVARMSSFRLLLAIAAELGLDVYGGDINTAYLNARLEIRQYLRSIEGYPCMVNGHVYIVLNALYGLRQSGREWNTEINKWFTDHGYLRSLTEPCLYYRFEGETIVYVLDDILVATNNEEFKTQLFQELNDAYGIKDQGLLTSYLGVEVDQTPEAITIRQGKYAREILAKLGYEQAHSVGNPMEVNARLAPLGSDEDADTSFPYREAVGMLMYLATSTRPDLAFALGQLSRFVAKPSSKHVGTLKRVLRYLAGTLDYGITYKRAKKVSDEVVLNGYCDSDWANDPEQRTSTTGFVFTLAGGVVAWMSRRQSIIALSTAEAEYVASCEAAMEVIAESNILQEILPLRSVKLRIGIDNQAAFVMATNPTYSRRTRHIELRWHFVRDQVEKGAIELHKVKGETNPADTFTKPLDKKKLNALLLLAGIGDSQ</sequence>
<accession>A0A6A3HNV5</accession>
<dbReference type="SUPFAM" id="SSF56672">
    <property type="entry name" value="DNA/RNA polymerases"/>
    <property type="match status" value="1"/>
</dbReference>
<dbReference type="Proteomes" id="UP000429607">
    <property type="component" value="Unassembled WGS sequence"/>
</dbReference>
<evidence type="ECO:0000259" key="3">
    <source>
        <dbReference type="Pfam" id="PF25597"/>
    </source>
</evidence>
<dbReference type="EMBL" id="QXFV01004203">
    <property type="protein sequence ID" value="KAE8971047.1"/>
    <property type="molecule type" value="Genomic_DNA"/>
</dbReference>
<evidence type="ECO:0000259" key="2">
    <source>
        <dbReference type="Pfam" id="PF07727"/>
    </source>
</evidence>
<dbReference type="PANTHER" id="PTHR11439:SF491">
    <property type="entry name" value="INTEGRASE CATALYTIC DOMAIN-CONTAINING PROTEIN"/>
    <property type="match status" value="1"/>
</dbReference>
<evidence type="ECO:0000313" key="5">
    <source>
        <dbReference type="Proteomes" id="UP000429607"/>
    </source>
</evidence>
<name>A0A6A3HNV5_9STRA</name>
<gene>
    <name evidence="4" type="ORF">PR001_g27015</name>
</gene>
<dbReference type="Pfam" id="PF25597">
    <property type="entry name" value="SH3_retrovirus"/>
    <property type="match status" value="1"/>
</dbReference>
<dbReference type="AlphaFoldDB" id="A0A6A3HNV5"/>
<reference evidence="4 5" key="1">
    <citation type="submission" date="2018-09" db="EMBL/GenBank/DDBJ databases">
        <title>Genomic investigation of the strawberry pathogen Phytophthora fragariae indicates pathogenicity is determined by transcriptional variation in three key races.</title>
        <authorList>
            <person name="Adams T.M."/>
            <person name="Armitage A.D."/>
            <person name="Sobczyk M.K."/>
            <person name="Bates H.J."/>
            <person name="Dunwell J.M."/>
            <person name="Nellist C.F."/>
            <person name="Harrison R.J."/>
        </authorList>
    </citation>
    <scope>NUCLEOTIDE SEQUENCE [LARGE SCALE GENOMIC DNA]</scope>
    <source>
        <strain evidence="4 5">SCRP249</strain>
    </source>
</reference>
<organism evidence="4 5">
    <name type="scientific">Phytophthora rubi</name>
    <dbReference type="NCBI Taxonomy" id="129364"/>
    <lineage>
        <taxon>Eukaryota</taxon>
        <taxon>Sar</taxon>
        <taxon>Stramenopiles</taxon>
        <taxon>Oomycota</taxon>
        <taxon>Peronosporomycetes</taxon>
        <taxon>Peronosporales</taxon>
        <taxon>Peronosporaceae</taxon>
        <taxon>Phytophthora</taxon>
    </lineage>
</organism>
<dbReference type="PANTHER" id="PTHR11439">
    <property type="entry name" value="GAG-POL-RELATED RETROTRANSPOSON"/>
    <property type="match status" value="1"/>
</dbReference>
<feature type="compositionally biased region" description="Basic and acidic residues" evidence="1">
    <location>
        <begin position="337"/>
        <end position="360"/>
    </location>
</feature>
<dbReference type="InterPro" id="IPR057670">
    <property type="entry name" value="SH3_retrovirus"/>
</dbReference>
<feature type="domain" description="Retroviral polymerase SH3-like" evidence="3">
    <location>
        <begin position="58"/>
        <end position="119"/>
    </location>
</feature>
<feature type="compositionally biased region" description="Basic and acidic residues" evidence="1">
    <location>
        <begin position="238"/>
        <end position="250"/>
    </location>
</feature>
<comment type="caution">
    <text evidence="4">The sequence shown here is derived from an EMBL/GenBank/DDBJ whole genome shotgun (WGS) entry which is preliminary data.</text>
</comment>
<protein>
    <submittedName>
        <fullName evidence="4">Uncharacterized protein</fullName>
    </submittedName>
</protein>
<feature type="domain" description="Reverse transcriptase Ty1/copia-type" evidence="2">
    <location>
        <begin position="446"/>
        <end position="677"/>
    </location>
</feature>
<dbReference type="InterPro" id="IPR043502">
    <property type="entry name" value="DNA/RNA_pol_sf"/>
</dbReference>
<dbReference type="InterPro" id="IPR013103">
    <property type="entry name" value="RVT_2"/>
</dbReference>
<dbReference type="CDD" id="cd09272">
    <property type="entry name" value="RNase_HI_RT_Ty1"/>
    <property type="match status" value="1"/>
</dbReference>
<feature type="region of interest" description="Disordered" evidence="1">
    <location>
        <begin position="220"/>
        <end position="262"/>
    </location>
</feature>
<evidence type="ECO:0000256" key="1">
    <source>
        <dbReference type="SAM" id="MobiDB-lite"/>
    </source>
</evidence>
<proteinExistence type="predicted"/>
<dbReference type="Pfam" id="PF07727">
    <property type="entry name" value="RVT_2"/>
    <property type="match status" value="1"/>
</dbReference>